<reference evidence="4" key="4">
    <citation type="submission" date="2003-10" db="EMBL/GenBank/DDBJ databases">
        <title>The complete genome sequence of the alkaliphilic Bacillus clausii KSM-K16.</title>
        <authorList>
            <person name="Takaki Y."/>
            <person name="Kageyama Y."/>
            <person name="Shimamura S."/>
            <person name="Suzuki H."/>
            <person name="Nishi S."/>
            <person name="Hatada Y."/>
            <person name="Kawai S."/>
            <person name="Ito S."/>
            <person name="Horikoshi K."/>
        </authorList>
    </citation>
    <scope>NUCLEOTIDE SEQUENCE [LARGE SCALE GENOMIC DNA]</scope>
    <source>
        <strain evidence="4">KSM-K16</strain>
    </source>
</reference>
<reference evidence="3 4" key="3">
    <citation type="journal article" date="1997" name="Protein Eng.">
        <title>High-resolution crystal structure of M-protease: phylogeny aided analysis of the high-alkaline adaptation mechanism.</title>
        <authorList>
            <person name="Shirai T."/>
            <person name="Suzuki A."/>
            <person name="Yamane T."/>
            <person name="Ashida T."/>
            <person name="Kobayashi T."/>
            <person name="Ito S."/>
        </authorList>
    </citation>
    <scope>NUCLEOTIDE SEQUENCE [LARGE SCALE GENOMIC DNA]</scope>
    <source>
        <strain evidence="3 4">KSM-K16</strain>
    </source>
</reference>
<reference evidence="3 4" key="2">
    <citation type="journal article" date="1995" name="Appl. Microbiol. Biotechnol.">
        <title>Purification and properties of an alkaline protease from alkalophilic Bacillus sp. KSM-K16.</title>
        <authorList>
            <person name="Kobayashi T."/>
            <person name="Hakamada Y."/>
            <person name="Adachi S."/>
            <person name="Hitomi J."/>
            <person name="Yoshimatsu T."/>
            <person name="Koike K."/>
            <person name="Kawai S."/>
            <person name="Ito S."/>
        </authorList>
    </citation>
    <scope>NUCLEOTIDE SEQUENCE [LARGE SCALE GENOMIC DNA]</scope>
    <source>
        <strain evidence="3 4">KSM-K16</strain>
    </source>
</reference>
<organism evidence="3 4">
    <name type="scientific">Shouchella clausii (strain KSM-K16)</name>
    <name type="common">Alkalihalobacillus clausii</name>
    <dbReference type="NCBI Taxonomy" id="66692"/>
    <lineage>
        <taxon>Bacteria</taxon>
        <taxon>Bacillati</taxon>
        <taxon>Bacillota</taxon>
        <taxon>Bacilli</taxon>
        <taxon>Bacillales</taxon>
        <taxon>Bacillaceae</taxon>
        <taxon>Shouchella</taxon>
    </lineage>
</organism>
<dbReference type="Proteomes" id="UP000001168">
    <property type="component" value="Chromosome"/>
</dbReference>
<dbReference type="PROSITE" id="PS51257">
    <property type="entry name" value="PROKAR_LIPOPROTEIN"/>
    <property type="match status" value="1"/>
</dbReference>
<evidence type="ECO:0008006" key="5">
    <source>
        <dbReference type="Google" id="ProtNLM"/>
    </source>
</evidence>
<sequence length="258" mass="29381">MKKSIALFSLIGLISLSACNSDEVLESEEPIEETQDVDAETKITEDESEEDENNFSQTESTEKQNNVEEESNEDEADIKEKLEEVNDVIIDEYGDRVTLKSQNITGHEFEFNGVVYKVNDVKHLEVKSDNEVSSRWEDYFNSRVIVEDPGHFDLLQISIDITNSNDFDVDLGGIFDVLTSNKDQLSTDDDLYFPRWNPDKEVYKGVTTEGLFLYVLPANSDPIENVELYLSGMYKDDTATDTFESLDGTYTELIELND</sequence>
<dbReference type="HOGENOM" id="CLU_1076279_0_0_9"/>
<reference evidence="3 4" key="1">
    <citation type="journal article" date="1994" name="J. Ferment. Bioeng.">
        <title>Molecular cloning and nucleotide sequence of the gene for an alkaline protease from the alkalophilic Bacillus sp. KSM-K16.</title>
        <authorList>
            <person name="Hakamada Y."/>
            <person name="Kobayashi T."/>
            <person name="Hitomi J."/>
            <person name="Kawai S."/>
            <person name="Ito S."/>
        </authorList>
    </citation>
    <scope>NUCLEOTIDE SEQUENCE [LARGE SCALE GENOMIC DNA]</scope>
    <source>
        <strain evidence="3 4">KSM-K16</strain>
    </source>
</reference>
<dbReference type="RefSeq" id="WP_011246208.1">
    <property type="nucleotide sequence ID" value="NC_006582.1"/>
</dbReference>
<feature type="compositionally biased region" description="Acidic residues" evidence="1">
    <location>
        <begin position="67"/>
        <end position="77"/>
    </location>
</feature>
<proteinExistence type="predicted"/>
<evidence type="ECO:0000313" key="3">
    <source>
        <dbReference type="EMBL" id="BAD63895.1"/>
    </source>
</evidence>
<feature type="compositionally biased region" description="Acidic residues" evidence="1">
    <location>
        <begin position="23"/>
        <end position="38"/>
    </location>
</feature>
<accession>Q5WIB0</accession>
<feature type="region of interest" description="Disordered" evidence="1">
    <location>
        <begin position="22"/>
        <end position="79"/>
    </location>
</feature>
<keyword evidence="2" id="KW-0732">Signal</keyword>
<evidence type="ECO:0000313" key="4">
    <source>
        <dbReference type="Proteomes" id="UP000001168"/>
    </source>
</evidence>
<dbReference type="AlphaFoldDB" id="Q5WIB0"/>
<keyword evidence="4" id="KW-1185">Reference proteome</keyword>
<dbReference type="STRING" id="66692.ABC1357"/>
<feature type="chain" id="PRO_5039377074" description="DUF4352 domain-containing protein" evidence="2">
    <location>
        <begin position="21"/>
        <end position="258"/>
    </location>
</feature>
<protein>
    <recommendedName>
        <fullName evidence="5">DUF4352 domain-containing protein</fullName>
    </recommendedName>
</protein>
<feature type="signal peptide" evidence="2">
    <location>
        <begin position="1"/>
        <end position="20"/>
    </location>
</feature>
<name>Q5WIB0_SHOC1</name>
<gene>
    <name evidence="3" type="ordered locus">ABC1357</name>
</gene>
<dbReference type="EMBL" id="AP006627">
    <property type="protein sequence ID" value="BAD63895.1"/>
    <property type="molecule type" value="Genomic_DNA"/>
</dbReference>
<evidence type="ECO:0000256" key="1">
    <source>
        <dbReference type="SAM" id="MobiDB-lite"/>
    </source>
</evidence>
<evidence type="ECO:0000256" key="2">
    <source>
        <dbReference type="SAM" id="SignalP"/>
    </source>
</evidence>
<dbReference type="KEGG" id="bcl:ABC1357"/>
<reference evidence="3 4" key="5">
    <citation type="journal article" date="2007" name="Extremophiles">
        <title>Intragenomic diversity of the V1 regions of 16S rRNA genes in high-alkaline protease-producing Bacillus clausii spp.</title>
        <authorList>
            <person name="Kageyama Y."/>
            <person name="Takaki Y."/>
            <person name="Shimamura S."/>
            <person name="Nishi S."/>
            <person name="Nogi Y."/>
            <person name="Uchimura K."/>
            <person name="Kobayashi T."/>
            <person name="Hitomi J."/>
            <person name="Ozaki K."/>
            <person name="Kawai S."/>
            <person name="Ito S."/>
            <person name="Horikoshi K."/>
        </authorList>
    </citation>
    <scope>NUCLEOTIDE SEQUENCE [LARGE SCALE GENOMIC DNA]</scope>
    <source>
        <strain evidence="3 4">KSM-K16</strain>
    </source>
</reference>